<organism evidence="1 2">
    <name type="scientific">Nicotiana tabacum</name>
    <name type="common">Common tobacco</name>
    <dbReference type="NCBI Taxonomy" id="4097"/>
    <lineage>
        <taxon>Eukaryota</taxon>
        <taxon>Viridiplantae</taxon>
        <taxon>Streptophyta</taxon>
        <taxon>Embryophyta</taxon>
        <taxon>Tracheophyta</taxon>
        <taxon>Spermatophyta</taxon>
        <taxon>Magnoliopsida</taxon>
        <taxon>eudicotyledons</taxon>
        <taxon>Gunneridae</taxon>
        <taxon>Pentapetalae</taxon>
        <taxon>asterids</taxon>
        <taxon>lamiids</taxon>
        <taxon>Solanales</taxon>
        <taxon>Solanaceae</taxon>
        <taxon>Nicotianoideae</taxon>
        <taxon>Nicotianeae</taxon>
        <taxon>Nicotiana</taxon>
    </lineage>
</organism>
<evidence type="ECO:0000313" key="2">
    <source>
        <dbReference type="RefSeq" id="XP_075080603.1"/>
    </source>
</evidence>
<name>A0AC58S6I0_TOBAC</name>
<reference evidence="1" key="1">
    <citation type="journal article" date="2014" name="Nat. Commun.">
        <title>The tobacco genome sequence and its comparison with those of tomato and potato.</title>
        <authorList>
            <person name="Sierro N."/>
            <person name="Battey J.N."/>
            <person name="Ouadi S."/>
            <person name="Bakaher N."/>
            <person name="Bovet L."/>
            <person name="Willig A."/>
            <person name="Goepfert S."/>
            <person name="Peitsch M.C."/>
            <person name="Ivanov N.V."/>
        </authorList>
    </citation>
    <scope>NUCLEOTIDE SEQUENCE [LARGE SCALE GENOMIC DNA]</scope>
</reference>
<dbReference type="Proteomes" id="UP000790787">
    <property type="component" value="Chromosome 11"/>
</dbReference>
<dbReference type="RefSeq" id="XP_075080603.1">
    <property type="nucleotide sequence ID" value="XM_075224502.1"/>
</dbReference>
<evidence type="ECO:0000313" key="1">
    <source>
        <dbReference type="Proteomes" id="UP000790787"/>
    </source>
</evidence>
<protein>
    <submittedName>
        <fullName evidence="2">Uncharacterized protein LOC107810962</fullName>
    </submittedName>
</protein>
<gene>
    <name evidence="2" type="primary">LOC107810962</name>
</gene>
<proteinExistence type="predicted"/>
<sequence>MDSHLPLLNPFGFTDMIEIPTEGQSGGMVILWDHTKVTVHNFVRRSQEISEAIKPSHPLYLYPSDSTGIVIVASTFNGLGYESWCRGMLIGLSCKNKLGLINRMVAKPGADSPLYEAWYRCNDMVTTCILNRLDLEIRESVMYTESAQKLWKEIEQRYGKPNGSKVFLIRKKISSTSQGLSNIASYFSRFKKLWDELTISITYPPCICGCKEGFQKLEEDPKVHQFLMGLNESYSNVRRSILMMKPLPNIDSVYEMLIEDES</sequence>
<accession>A0AC58S6I0</accession>
<keyword evidence="1" id="KW-1185">Reference proteome</keyword>
<reference evidence="2" key="2">
    <citation type="submission" date="2025-08" db="UniProtKB">
        <authorList>
            <consortium name="RefSeq"/>
        </authorList>
    </citation>
    <scope>IDENTIFICATION</scope>
    <source>
        <tissue evidence="2">Leaf</tissue>
    </source>
</reference>